<keyword evidence="4 7" id="KW-0812">Transmembrane</keyword>
<dbReference type="InterPro" id="IPR048279">
    <property type="entry name" value="MdtK-like"/>
</dbReference>
<accession>A0AAW3ZQT7</accession>
<evidence type="ECO:0000256" key="7">
    <source>
        <dbReference type="SAM" id="Phobius"/>
    </source>
</evidence>
<protein>
    <submittedName>
        <fullName evidence="9">MATE family efflux transporter</fullName>
    </submittedName>
</protein>
<feature type="transmembrane region" description="Helical" evidence="7">
    <location>
        <begin position="382"/>
        <end position="405"/>
    </location>
</feature>
<evidence type="ECO:0000256" key="2">
    <source>
        <dbReference type="ARBA" id="ARBA00022448"/>
    </source>
</evidence>
<feature type="transmembrane region" description="Helical" evidence="7">
    <location>
        <begin position="52"/>
        <end position="73"/>
    </location>
</feature>
<feature type="transmembrane region" description="Helical" evidence="7">
    <location>
        <begin position="186"/>
        <end position="206"/>
    </location>
</feature>
<dbReference type="EMBL" id="LIWG01000001">
    <property type="protein sequence ID" value="MBE3607417.1"/>
    <property type="molecule type" value="Genomic_DNA"/>
</dbReference>
<dbReference type="Pfam" id="PF01554">
    <property type="entry name" value="MatE"/>
    <property type="match status" value="2"/>
</dbReference>
<evidence type="ECO:0000313" key="11">
    <source>
        <dbReference type="Proteomes" id="UP001318760"/>
    </source>
</evidence>
<feature type="transmembrane region" description="Helical" evidence="7">
    <location>
        <begin position="316"/>
        <end position="339"/>
    </location>
</feature>
<evidence type="ECO:0000313" key="10">
    <source>
        <dbReference type="Proteomes" id="UP000650616"/>
    </source>
</evidence>
<feature type="transmembrane region" description="Helical" evidence="7">
    <location>
        <begin position="278"/>
        <end position="295"/>
    </location>
</feature>
<name>A0AAW3ZQT7_9BACT</name>
<feature type="transmembrane region" description="Helical" evidence="7">
    <location>
        <begin position="93"/>
        <end position="111"/>
    </location>
</feature>
<feature type="transmembrane region" description="Helical" evidence="7">
    <location>
        <begin position="351"/>
        <end position="370"/>
    </location>
</feature>
<dbReference type="Proteomes" id="UP001318760">
    <property type="component" value="Unassembled WGS sequence"/>
</dbReference>
<feature type="transmembrane region" description="Helical" evidence="7">
    <location>
        <begin position="131"/>
        <end position="152"/>
    </location>
</feature>
<dbReference type="InterPro" id="IPR002528">
    <property type="entry name" value="MATE_fam"/>
</dbReference>
<dbReference type="AlphaFoldDB" id="A0AAW3ZQT7"/>
<reference evidence="9 10" key="1">
    <citation type="submission" date="2015-08" db="EMBL/GenBank/DDBJ databases">
        <title>Comparative genomics of the Campylobacter concisus group.</title>
        <authorList>
            <person name="Yee E."/>
            <person name="Chapman M.H."/>
            <person name="Huynh S."/>
            <person name="Bono J.L."/>
            <person name="On S.L."/>
            <person name="St Leger J."/>
            <person name="Foster G."/>
            <person name="Parker C.T."/>
            <person name="Miller W.G."/>
        </authorList>
    </citation>
    <scope>NUCLEOTIDE SEQUENCE [LARGE SCALE GENOMIC DNA]</scope>
    <source>
        <strain evidence="9 10">RM9337</strain>
    </source>
</reference>
<gene>
    <name evidence="8" type="ORF">CCAL12919_07895</name>
    <name evidence="9" type="ORF">CCAL9337_01560</name>
</gene>
<dbReference type="RefSeq" id="WP_170015325.1">
    <property type="nucleotide sequence ID" value="NZ_CP012545.1"/>
</dbReference>
<feature type="transmembrane region" description="Helical" evidence="7">
    <location>
        <begin position="411"/>
        <end position="435"/>
    </location>
</feature>
<dbReference type="GO" id="GO:0015297">
    <property type="term" value="F:antiporter activity"/>
    <property type="evidence" value="ECO:0007669"/>
    <property type="project" value="InterPro"/>
</dbReference>
<evidence type="ECO:0000256" key="1">
    <source>
        <dbReference type="ARBA" id="ARBA00004651"/>
    </source>
</evidence>
<sequence length="444" mass="48669">MNLTKDPINKLIVSLATPAALAMLFNTIYNATGTFFAAKISTSATAGLSMSFLLYLSVVGMGLGFGSALSALIGNALGTNKLFLAKIYAQKGAVFVLIFAIFMGSLGYAVAPKFLVFLGANEEFLTEALEYIRVIFVASPFFLSIKAFNGILIALGDTKSLRNWLFFGVFINIGLCFIFVKMLNLGVASIAFSTAFVQFMGCIFLFKKTYKSGMINFENMRNFLPDIRIYKKILNQAFPACLNYLSMSLGGLVLLKFISYYGTDAVAGYGVALRIEQLTTLPTIGIAAAVLSIVSRNHGARKHDRVLLCYKNAIKILLLLFVFAAMFLIFVAPRVISFFDINDSATAIAKGYLLISAFSFLGYGVMNISGSVLQAVKKPKMVFVLNATRQLILQSVAYSTVIYVLKGTIEHIWIAMFINVYFTALCFACISVYVLKRKMKGDGY</sequence>
<keyword evidence="5 7" id="KW-1133">Transmembrane helix</keyword>
<feature type="transmembrane region" description="Helical" evidence="7">
    <location>
        <begin position="164"/>
        <end position="180"/>
    </location>
</feature>
<dbReference type="PIRSF" id="PIRSF006603">
    <property type="entry name" value="DinF"/>
    <property type="match status" value="1"/>
</dbReference>
<proteinExistence type="predicted"/>
<evidence type="ECO:0000313" key="9">
    <source>
        <dbReference type="EMBL" id="MBE3607417.1"/>
    </source>
</evidence>
<organism evidence="9 10">
    <name type="scientific">Campylobacter californiensis</name>
    <dbReference type="NCBI Taxonomy" id="1032243"/>
    <lineage>
        <taxon>Bacteria</taxon>
        <taxon>Pseudomonadati</taxon>
        <taxon>Campylobacterota</taxon>
        <taxon>Epsilonproteobacteria</taxon>
        <taxon>Campylobacterales</taxon>
        <taxon>Campylobacteraceae</taxon>
        <taxon>Campylobacter</taxon>
    </lineage>
</organism>
<evidence type="ECO:0000256" key="6">
    <source>
        <dbReference type="ARBA" id="ARBA00023136"/>
    </source>
</evidence>
<reference evidence="8 11" key="2">
    <citation type="submission" date="2020-10" db="EMBL/GenBank/DDBJ databases">
        <title>Campylobacter californiensis sp. nov. isolated from cattle and feral swine in California.</title>
        <authorList>
            <person name="Miller W.G."/>
        </authorList>
    </citation>
    <scope>NUCLEOTIDE SEQUENCE [LARGE SCALE GENOMIC DNA]</scope>
    <source>
        <strain evidence="8 11">RM12919</strain>
    </source>
</reference>
<dbReference type="GO" id="GO:0005886">
    <property type="term" value="C:plasma membrane"/>
    <property type="evidence" value="ECO:0007669"/>
    <property type="project" value="UniProtKB-SubCell"/>
</dbReference>
<comment type="caution">
    <text evidence="9">The sequence shown here is derived from an EMBL/GenBank/DDBJ whole genome shotgun (WGS) entry which is preliminary data.</text>
</comment>
<evidence type="ECO:0000256" key="4">
    <source>
        <dbReference type="ARBA" id="ARBA00022692"/>
    </source>
</evidence>
<feature type="transmembrane region" description="Helical" evidence="7">
    <location>
        <begin position="12"/>
        <end position="32"/>
    </location>
</feature>
<keyword evidence="10" id="KW-1185">Reference proteome</keyword>
<dbReference type="GO" id="GO:0042910">
    <property type="term" value="F:xenobiotic transmembrane transporter activity"/>
    <property type="evidence" value="ECO:0007669"/>
    <property type="project" value="InterPro"/>
</dbReference>
<dbReference type="Proteomes" id="UP000650616">
    <property type="component" value="Unassembled WGS sequence"/>
</dbReference>
<dbReference type="PANTHER" id="PTHR43549:SF3">
    <property type="entry name" value="MULTIDRUG RESISTANCE PROTEIN YPNP-RELATED"/>
    <property type="match status" value="1"/>
</dbReference>
<evidence type="ECO:0000256" key="3">
    <source>
        <dbReference type="ARBA" id="ARBA00022475"/>
    </source>
</evidence>
<feature type="transmembrane region" description="Helical" evidence="7">
    <location>
        <begin position="237"/>
        <end position="258"/>
    </location>
</feature>
<comment type="subcellular location">
    <subcellularLocation>
        <location evidence="1">Cell membrane</location>
        <topology evidence="1">Multi-pass membrane protein</topology>
    </subcellularLocation>
</comment>
<keyword evidence="3" id="KW-1003">Cell membrane</keyword>
<keyword evidence="6 7" id="KW-0472">Membrane</keyword>
<evidence type="ECO:0000256" key="5">
    <source>
        <dbReference type="ARBA" id="ARBA00022989"/>
    </source>
</evidence>
<dbReference type="NCBIfam" id="TIGR00797">
    <property type="entry name" value="matE"/>
    <property type="match status" value="1"/>
</dbReference>
<dbReference type="EMBL" id="JADBHS010000016">
    <property type="protein sequence ID" value="MBE2987040.1"/>
    <property type="molecule type" value="Genomic_DNA"/>
</dbReference>
<dbReference type="InterPro" id="IPR052031">
    <property type="entry name" value="Membrane_Transporter-Flippase"/>
</dbReference>
<dbReference type="PANTHER" id="PTHR43549">
    <property type="entry name" value="MULTIDRUG RESISTANCE PROTEIN YPNP-RELATED"/>
    <property type="match status" value="1"/>
</dbReference>
<keyword evidence="2" id="KW-0813">Transport</keyword>
<evidence type="ECO:0000313" key="8">
    <source>
        <dbReference type="EMBL" id="MBE2987040.1"/>
    </source>
</evidence>